<dbReference type="Gene3D" id="3.30.420.10">
    <property type="entry name" value="Ribonuclease H-like superfamily/Ribonuclease H"/>
    <property type="match status" value="1"/>
</dbReference>
<dbReference type="EMBL" id="JAIZAY010000017">
    <property type="protein sequence ID" value="KAJ8026388.1"/>
    <property type="molecule type" value="Genomic_DNA"/>
</dbReference>
<accession>A0A9Q1BHN5</accession>
<dbReference type="InterPro" id="IPR036397">
    <property type="entry name" value="RNaseH_sf"/>
</dbReference>
<dbReference type="AlphaFoldDB" id="A0A9Q1BHN5"/>
<reference evidence="1" key="1">
    <citation type="submission" date="2021-10" db="EMBL/GenBank/DDBJ databases">
        <title>Tropical sea cucumber genome reveals ecological adaptation and Cuvierian tubules defense mechanism.</title>
        <authorList>
            <person name="Chen T."/>
        </authorList>
    </citation>
    <scope>NUCLEOTIDE SEQUENCE</scope>
    <source>
        <strain evidence="1">Nanhai2018</strain>
        <tissue evidence="1">Muscle</tissue>
    </source>
</reference>
<protein>
    <submittedName>
        <fullName evidence="1">Uncharacterized protein</fullName>
    </submittedName>
</protein>
<evidence type="ECO:0000313" key="1">
    <source>
        <dbReference type="EMBL" id="KAJ8026388.1"/>
    </source>
</evidence>
<gene>
    <name evidence="1" type="ORF">HOLleu_34214</name>
</gene>
<organism evidence="1 2">
    <name type="scientific">Holothuria leucospilota</name>
    <name type="common">Black long sea cucumber</name>
    <name type="synonym">Mertensiothuria leucospilota</name>
    <dbReference type="NCBI Taxonomy" id="206669"/>
    <lineage>
        <taxon>Eukaryota</taxon>
        <taxon>Metazoa</taxon>
        <taxon>Echinodermata</taxon>
        <taxon>Eleutherozoa</taxon>
        <taxon>Echinozoa</taxon>
        <taxon>Holothuroidea</taxon>
        <taxon>Aspidochirotacea</taxon>
        <taxon>Aspidochirotida</taxon>
        <taxon>Holothuriidae</taxon>
        <taxon>Holothuria</taxon>
    </lineage>
</organism>
<evidence type="ECO:0000313" key="2">
    <source>
        <dbReference type="Proteomes" id="UP001152320"/>
    </source>
</evidence>
<name>A0A9Q1BHN5_HOLLE</name>
<proteinExistence type="predicted"/>
<dbReference type="OrthoDB" id="10065153at2759"/>
<dbReference type="GO" id="GO:0003676">
    <property type="term" value="F:nucleic acid binding"/>
    <property type="evidence" value="ECO:0007669"/>
    <property type="project" value="InterPro"/>
</dbReference>
<keyword evidence="2" id="KW-1185">Reference proteome</keyword>
<comment type="caution">
    <text evidence="1">The sequence shown here is derived from an EMBL/GenBank/DDBJ whole genome shotgun (WGS) entry which is preliminary data.</text>
</comment>
<sequence length="161" mass="18276">MIGTLTEEKKSHWSFFLLELTHAYNSTEHSTTGLSPFYLFGRNPSLPIDILLNSYVNDSELCEDSWVDVHYNRLKNAFTIAQKYASNVAASAKKEYDNSASDVPLLPGERVLVRTFKPRKKKKKKEKKIGDKWEAVPYIIVDQPILKNTKPSDPTDPSASN</sequence>
<dbReference type="Proteomes" id="UP001152320">
    <property type="component" value="Chromosome 17"/>
</dbReference>